<dbReference type="InterPro" id="IPR036910">
    <property type="entry name" value="HMG_box_dom_sf"/>
</dbReference>
<name>A0ABM1B1T2_LIMPO</name>
<evidence type="ECO:0000313" key="4">
    <source>
        <dbReference type="Proteomes" id="UP000694941"/>
    </source>
</evidence>
<evidence type="ECO:0000256" key="2">
    <source>
        <dbReference type="SAM" id="MobiDB-lite"/>
    </source>
</evidence>
<keyword evidence="4" id="KW-1185">Reference proteome</keyword>
<evidence type="ECO:0000256" key="1">
    <source>
        <dbReference type="PROSITE-ProRule" id="PRU00267"/>
    </source>
</evidence>
<reference evidence="5" key="1">
    <citation type="submission" date="2025-08" db="UniProtKB">
        <authorList>
            <consortium name="RefSeq"/>
        </authorList>
    </citation>
    <scope>IDENTIFICATION</scope>
    <source>
        <tissue evidence="5">Muscle</tissue>
    </source>
</reference>
<dbReference type="PROSITE" id="PS50118">
    <property type="entry name" value="HMG_BOX_2"/>
    <property type="match status" value="1"/>
</dbReference>
<evidence type="ECO:0000313" key="5">
    <source>
        <dbReference type="RefSeq" id="XP_013773065.1"/>
    </source>
</evidence>
<feature type="domain" description="HMG box" evidence="3">
    <location>
        <begin position="1"/>
        <end position="35"/>
    </location>
</feature>
<dbReference type="Proteomes" id="UP000694941">
    <property type="component" value="Unplaced"/>
</dbReference>
<keyword evidence="1" id="KW-0238">DNA-binding</keyword>
<feature type="DNA-binding region" description="HMG box" evidence="1">
    <location>
        <begin position="1"/>
        <end position="35"/>
    </location>
</feature>
<keyword evidence="1" id="KW-0539">Nucleus</keyword>
<feature type="compositionally biased region" description="Basic and acidic residues" evidence="2">
    <location>
        <begin position="68"/>
        <end position="81"/>
    </location>
</feature>
<protein>
    <submittedName>
        <fullName evidence="5">Uncharacterized protein LOC106458150</fullName>
    </submittedName>
</protein>
<dbReference type="SUPFAM" id="SSF47095">
    <property type="entry name" value="HMG-box"/>
    <property type="match status" value="1"/>
</dbReference>
<dbReference type="InterPro" id="IPR009071">
    <property type="entry name" value="HMG_box_dom"/>
</dbReference>
<proteinExistence type="predicted"/>
<accession>A0ABM1B1T2</accession>
<dbReference type="RefSeq" id="XP_013773065.1">
    <property type="nucleotide sequence ID" value="XM_013917611.2"/>
</dbReference>
<evidence type="ECO:0000259" key="3">
    <source>
        <dbReference type="PROSITE" id="PS50118"/>
    </source>
</evidence>
<dbReference type="Gene3D" id="1.10.30.10">
    <property type="entry name" value="High mobility group box domain"/>
    <property type="match status" value="1"/>
</dbReference>
<feature type="region of interest" description="Disordered" evidence="2">
    <location>
        <begin position="57"/>
        <end position="111"/>
    </location>
</feature>
<dbReference type="GeneID" id="106458150"/>
<gene>
    <name evidence="5" type="primary">LOC106458150</name>
</gene>
<organism evidence="4 5">
    <name type="scientific">Limulus polyphemus</name>
    <name type="common">Atlantic horseshoe crab</name>
    <dbReference type="NCBI Taxonomy" id="6850"/>
    <lineage>
        <taxon>Eukaryota</taxon>
        <taxon>Metazoa</taxon>
        <taxon>Ecdysozoa</taxon>
        <taxon>Arthropoda</taxon>
        <taxon>Chelicerata</taxon>
        <taxon>Merostomata</taxon>
        <taxon>Xiphosura</taxon>
        <taxon>Limulidae</taxon>
        <taxon>Limulus</taxon>
    </lineage>
</organism>
<sequence length="111" mass="12916">MSEYWNSMTEEDKEVFYKQSEADKERYFNEMNDWEARMRREGHEDIIEELHNIRKKSHVLRKTGSKQGESKKNVQLEEKSGKSAGKTASSDYASDIFTDGENIGGKNMSKN</sequence>